<dbReference type="Pfam" id="PF01053">
    <property type="entry name" value="Cys_Met_Meta_PP"/>
    <property type="match status" value="1"/>
</dbReference>
<dbReference type="NCBIfam" id="NF004627">
    <property type="entry name" value="PRK05968.1"/>
    <property type="match status" value="1"/>
</dbReference>
<dbReference type="GO" id="GO:0019346">
    <property type="term" value="P:transsulfuration"/>
    <property type="evidence" value="ECO:0007669"/>
    <property type="project" value="InterPro"/>
</dbReference>
<dbReference type="GO" id="GO:0030170">
    <property type="term" value="F:pyridoxal phosphate binding"/>
    <property type="evidence" value="ECO:0007669"/>
    <property type="project" value="InterPro"/>
</dbReference>
<dbReference type="SUPFAM" id="SSF53383">
    <property type="entry name" value="PLP-dependent transferases"/>
    <property type="match status" value="1"/>
</dbReference>
<dbReference type="PANTHER" id="PTHR11808">
    <property type="entry name" value="TRANS-SULFURATION ENZYME FAMILY MEMBER"/>
    <property type="match status" value="1"/>
</dbReference>
<dbReference type="FunFam" id="3.40.640.10:FF:000046">
    <property type="entry name" value="Cystathionine gamma-lyase"/>
    <property type="match status" value="1"/>
</dbReference>
<evidence type="ECO:0000313" key="5">
    <source>
        <dbReference type="EMBL" id="KTS68590.1"/>
    </source>
</evidence>
<evidence type="ECO:0000256" key="3">
    <source>
        <dbReference type="PIRSR" id="PIRSR001434-2"/>
    </source>
</evidence>
<feature type="modified residue" description="N6-(pyridoxal phosphate)lysine" evidence="3">
    <location>
        <position position="206"/>
    </location>
</feature>
<comment type="similarity">
    <text evidence="4">Belongs to the trans-sulfuration enzymes family.</text>
</comment>
<dbReference type="InterPro" id="IPR015421">
    <property type="entry name" value="PyrdxlP-dep_Trfase_major"/>
</dbReference>
<dbReference type="InterPro" id="IPR000277">
    <property type="entry name" value="Cys/Met-Metab_PyrdxlP-dep_enz"/>
</dbReference>
<dbReference type="GO" id="GO:0005737">
    <property type="term" value="C:cytoplasm"/>
    <property type="evidence" value="ECO:0007669"/>
    <property type="project" value="TreeGrafter"/>
</dbReference>
<dbReference type="InterPro" id="IPR015424">
    <property type="entry name" value="PyrdxlP-dep_Trfase"/>
</dbReference>
<evidence type="ECO:0000256" key="1">
    <source>
        <dbReference type="ARBA" id="ARBA00001933"/>
    </source>
</evidence>
<dbReference type="InterPro" id="IPR015422">
    <property type="entry name" value="PyrdxlP-dep_Trfase_small"/>
</dbReference>
<dbReference type="CDD" id="cd00614">
    <property type="entry name" value="CGS_like"/>
    <property type="match status" value="1"/>
</dbReference>
<proteinExistence type="inferred from homology"/>
<evidence type="ECO:0000256" key="4">
    <source>
        <dbReference type="RuleBase" id="RU362118"/>
    </source>
</evidence>
<dbReference type="Proteomes" id="UP000071979">
    <property type="component" value="Unassembled WGS sequence"/>
</dbReference>
<dbReference type="Gene3D" id="3.40.640.10">
    <property type="entry name" value="Type I PLP-dependent aspartate aminotransferase-like (Major domain)"/>
    <property type="match status" value="1"/>
</dbReference>
<accession>A0A8E1V9V0</accession>
<evidence type="ECO:0000256" key="2">
    <source>
        <dbReference type="ARBA" id="ARBA00022898"/>
    </source>
</evidence>
<reference evidence="5 6" key="1">
    <citation type="journal article" date="2016" name="Front. Microbiol.">
        <title>Genomic Resource of Rice Seed Associated Bacteria.</title>
        <authorList>
            <person name="Midha S."/>
            <person name="Bansal K."/>
            <person name="Sharma S."/>
            <person name="Kumar N."/>
            <person name="Patil P.P."/>
            <person name="Chaudhry V."/>
            <person name="Patil P.B."/>
        </authorList>
    </citation>
    <scope>NUCLEOTIDE SEQUENCE [LARGE SCALE GENOMIC DNA]</scope>
    <source>
        <strain evidence="5 6">SA3</strain>
    </source>
</reference>
<dbReference type="PANTHER" id="PTHR11808:SF80">
    <property type="entry name" value="CYSTATHIONINE GAMMA-LYASE"/>
    <property type="match status" value="1"/>
</dbReference>
<keyword evidence="2 3" id="KW-0663">Pyridoxal phosphate</keyword>
<comment type="caution">
    <text evidence="5">The sequence shown here is derived from an EMBL/GenBank/DDBJ whole genome shotgun (WGS) entry which is preliminary data.</text>
</comment>
<dbReference type="RefSeq" id="WP_058775915.1">
    <property type="nucleotide sequence ID" value="NZ_LDSD01000017.1"/>
</dbReference>
<dbReference type="Gene3D" id="3.90.1150.10">
    <property type="entry name" value="Aspartate Aminotransferase, domain 1"/>
    <property type="match status" value="1"/>
</dbReference>
<dbReference type="AlphaFoldDB" id="A0A8E1V9V0"/>
<comment type="cofactor">
    <cofactor evidence="1 4">
        <name>pyridoxal 5'-phosphate</name>
        <dbReference type="ChEBI" id="CHEBI:597326"/>
    </cofactor>
</comment>
<gene>
    <name evidence="5" type="ORF">SA3R_07020</name>
</gene>
<name>A0A8E1V9V0_9GAMM</name>
<dbReference type="PIRSF" id="PIRSF001434">
    <property type="entry name" value="CGS"/>
    <property type="match status" value="1"/>
</dbReference>
<evidence type="ECO:0008006" key="7">
    <source>
        <dbReference type="Google" id="ProtNLM"/>
    </source>
</evidence>
<sequence length="388" mass="42132">MPNAKPIAQQTLLTHDQRHEQGAVTPPIYQSSLFTFGDYDSMIARFRGESDQPLYSRVDNPTVKALQDKVAALEGGDACLAFASGMAAISNAILSVVQPGAKVVCVNHVYPDTYRFLRGFCQRFGITTQFVDGDDEAAMAAALPGASLLYLESPSSWVMSEQNLRQLATLARDAGVVTLIDNSWASPIFQQPLLCGIDIVVHSASKYISGHSDVVAGLVIASHQHINNIARHISPFLGGKLSANEASLLMRGLRTLPLRMKQHQHSALQLAEKLRDHPQVSAVCHPGLNPPAWSTLRGYSGLFSFAVTEQVDIPQFCNALQLFHMGVSWGGFESLVMPAISVINQASEFNSAQDFGVSPRLIRISVGLEETDDLWTDLNQALAAATHR</sequence>
<dbReference type="EMBL" id="LDSE01000010">
    <property type="protein sequence ID" value="KTS68590.1"/>
    <property type="molecule type" value="Genomic_DNA"/>
</dbReference>
<evidence type="ECO:0000313" key="6">
    <source>
        <dbReference type="Proteomes" id="UP000071979"/>
    </source>
</evidence>
<organism evidence="5 6">
    <name type="scientific">Pantoea dispersa</name>
    <dbReference type="NCBI Taxonomy" id="59814"/>
    <lineage>
        <taxon>Bacteria</taxon>
        <taxon>Pseudomonadati</taxon>
        <taxon>Pseudomonadota</taxon>
        <taxon>Gammaproteobacteria</taxon>
        <taxon>Enterobacterales</taxon>
        <taxon>Erwiniaceae</taxon>
        <taxon>Pantoea</taxon>
    </lineage>
</organism>
<dbReference type="GO" id="GO:0016846">
    <property type="term" value="F:carbon-sulfur lyase activity"/>
    <property type="evidence" value="ECO:0007669"/>
    <property type="project" value="TreeGrafter"/>
</dbReference>
<protein>
    <recommendedName>
        <fullName evidence="7">Aminotransferase class I/II-fold pyridoxal phosphate-dependent enzyme</fullName>
    </recommendedName>
</protein>